<evidence type="ECO:0000313" key="3">
    <source>
        <dbReference type="EMBL" id="SFC64778.1"/>
    </source>
</evidence>
<dbReference type="EMBL" id="FOMD01000001">
    <property type="protein sequence ID" value="SFC64778.1"/>
    <property type="molecule type" value="Genomic_DNA"/>
</dbReference>
<dbReference type="Pfam" id="PF10939">
    <property type="entry name" value="DUF2631"/>
    <property type="match status" value="1"/>
</dbReference>
<dbReference type="AlphaFoldDB" id="A0A1I1L1C8"/>
<gene>
    <name evidence="3" type="ORF">SAMN05661030_1544</name>
</gene>
<evidence type="ECO:0008006" key="5">
    <source>
        <dbReference type="Google" id="ProtNLM"/>
    </source>
</evidence>
<dbReference type="STRING" id="1225127.SAMN05661030_1544"/>
<feature type="compositionally biased region" description="Basic and acidic residues" evidence="1">
    <location>
        <begin position="45"/>
        <end position="57"/>
    </location>
</feature>
<reference evidence="4" key="1">
    <citation type="submission" date="2016-10" db="EMBL/GenBank/DDBJ databases">
        <authorList>
            <person name="Varghese N."/>
            <person name="Submissions S."/>
        </authorList>
    </citation>
    <scope>NUCLEOTIDE SEQUENCE [LARGE SCALE GENOMIC DNA]</scope>
    <source>
        <strain evidence="4">DSM 45962</strain>
    </source>
</reference>
<name>A0A1I1L1C8_9ACTN</name>
<accession>A0A1I1L1C8</accession>
<protein>
    <recommendedName>
        <fullName evidence="5">DUF2631 domain-containing protein</fullName>
    </recommendedName>
</protein>
<feature type="transmembrane region" description="Helical" evidence="2">
    <location>
        <begin position="88"/>
        <end position="106"/>
    </location>
</feature>
<feature type="transmembrane region" description="Helical" evidence="2">
    <location>
        <begin position="65"/>
        <end position="82"/>
    </location>
</feature>
<keyword evidence="2" id="KW-1133">Transmembrane helix</keyword>
<evidence type="ECO:0000313" key="4">
    <source>
        <dbReference type="Proteomes" id="UP000199022"/>
    </source>
</evidence>
<dbReference type="InterPro" id="IPR024341">
    <property type="entry name" value="DUF2631"/>
</dbReference>
<sequence>MRRVRACHDGWVSGNDHLGQQTSATVVAQSNREEAIVRAGSQPVHDADRPEDWGWHGETGKKGRIGVVIAALILFSFQFTNHEGDVENIWLNAIAAGLLVILVWDWRRRKNAWRSE</sequence>
<keyword evidence="4" id="KW-1185">Reference proteome</keyword>
<proteinExistence type="predicted"/>
<feature type="region of interest" description="Disordered" evidence="1">
    <location>
        <begin position="38"/>
        <end position="57"/>
    </location>
</feature>
<keyword evidence="2" id="KW-0472">Membrane</keyword>
<organism evidence="3 4">
    <name type="scientific">Klenkia taihuensis</name>
    <dbReference type="NCBI Taxonomy" id="1225127"/>
    <lineage>
        <taxon>Bacteria</taxon>
        <taxon>Bacillati</taxon>
        <taxon>Actinomycetota</taxon>
        <taxon>Actinomycetes</taxon>
        <taxon>Geodermatophilales</taxon>
        <taxon>Geodermatophilaceae</taxon>
        <taxon>Klenkia</taxon>
    </lineage>
</organism>
<evidence type="ECO:0000256" key="1">
    <source>
        <dbReference type="SAM" id="MobiDB-lite"/>
    </source>
</evidence>
<evidence type="ECO:0000256" key="2">
    <source>
        <dbReference type="SAM" id="Phobius"/>
    </source>
</evidence>
<dbReference type="Proteomes" id="UP000199022">
    <property type="component" value="Unassembled WGS sequence"/>
</dbReference>
<keyword evidence="2" id="KW-0812">Transmembrane</keyword>